<gene>
    <name evidence="1" type="ORF">O6H91_01G029200</name>
</gene>
<evidence type="ECO:0000313" key="2">
    <source>
        <dbReference type="Proteomes" id="UP001162992"/>
    </source>
</evidence>
<reference evidence="2" key="1">
    <citation type="journal article" date="2024" name="Proc. Natl. Acad. Sci. U.S.A.">
        <title>Extraordinary preservation of gene collinearity over three hundred million years revealed in homosporous lycophytes.</title>
        <authorList>
            <person name="Li C."/>
            <person name="Wickell D."/>
            <person name="Kuo L.Y."/>
            <person name="Chen X."/>
            <person name="Nie B."/>
            <person name="Liao X."/>
            <person name="Peng D."/>
            <person name="Ji J."/>
            <person name="Jenkins J."/>
            <person name="Williams M."/>
            <person name="Shu S."/>
            <person name="Plott C."/>
            <person name="Barry K."/>
            <person name="Rajasekar S."/>
            <person name="Grimwood J."/>
            <person name="Han X."/>
            <person name="Sun S."/>
            <person name="Hou Z."/>
            <person name="He W."/>
            <person name="Dai G."/>
            <person name="Sun C."/>
            <person name="Schmutz J."/>
            <person name="Leebens-Mack J.H."/>
            <person name="Li F.W."/>
            <person name="Wang L."/>
        </authorList>
    </citation>
    <scope>NUCLEOTIDE SEQUENCE [LARGE SCALE GENOMIC DNA]</scope>
    <source>
        <strain evidence="2">cv. PW_Plant_1</strain>
    </source>
</reference>
<organism evidence="1 2">
    <name type="scientific">Diphasiastrum complanatum</name>
    <name type="common">Issler's clubmoss</name>
    <name type="synonym">Lycopodium complanatum</name>
    <dbReference type="NCBI Taxonomy" id="34168"/>
    <lineage>
        <taxon>Eukaryota</taxon>
        <taxon>Viridiplantae</taxon>
        <taxon>Streptophyta</taxon>
        <taxon>Embryophyta</taxon>
        <taxon>Tracheophyta</taxon>
        <taxon>Lycopodiopsida</taxon>
        <taxon>Lycopodiales</taxon>
        <taxon>Lycopodiaceae</taxon>
        <taxon>Lycopodioideae</taxon>
        <taxon>Diphasiastrum</taxon>
    </lineage>
</organism>
<comment type="caution">
    <text evidence="1">The sequence shown here is derived from an EMBL/GenBank/DDBJ whole genome shotgun (WGS) entry which is preliminary data.</text>
</comment>
<dbReference type="EMBL" id="CM055092">
    <property type="protein sequence ID" value="KAJ7568361.1"/>
    <property type="molecule type" value="Genomic_DNA"/>
</dbReference>
<keyword evidence="2" id="KW-1185">Reference proteome</keyword>
<accession>A0ACC2EPF1</accession>
<protein>
    <submittedName>
        <fullName evidence="1">Uncharacterized protein</fullName>
    </submittedName>
</protein>
<evidence type="ECO:0000313" key="1">
    <source>
        <dbReference type="EMBL" id="KAJ7568361.1"/>
    </source>
</evidence>
<sequence>MFTVSSCCHKFCRSCVVRHAEVKIKASQDPVLCPEPNCATTFTVEECEQFLPSKTFDLLSKRLMETFFPLLSG</sequence>
<name>A0ACC2EPF1_DIPCM</name>
<proteinExistence type="predicted"/>
<dbReference type="Proteomes" id="UP001162992">
    <property type="component" value="Chromosome 1"/>
</dbReference>